<keyword evidence="1" id="KW-0547">Nucleotide-binding</keyword>
<keyword evidence="8" id="KW-1185">Reference proteome</keyword>
<dbReference type="Pfam" id="PF08482">
    <property type="entry name" value="HrpB_C"/>
    <property type="match status" value="1"/>
</dbReference>
<dbReference type="GO" id="GO:0016787">
    <property type="term" value="F:hydrolase activity"/>
    <property type="evidence" value="ECO:0007669"/>
    <property type="project" value="UniProtKB-KW"/>
</dbReference>
<evidence type="ECO:0000256" key="3">
    <source>
        <dbReference type="ARBA" id="ARBA00022806"/>
    </source>
</evidence>
<dbReference type="InterPro" id="IPR001650">
    <property type="entry name" value="Helicase_C-like"/>
</dbReference>
<dbReference type="Pfam" id="PF24473">
    <property type="entry name" value="CON_HrpB"/>
    <property type="match status" value="1"/>
</dbReference>
<dbReference type="SUPFAM" id="SSF52540">
    <property type="entry name" value="P-loop containing nucleoside triphosphate hydrolases"/>
    <property type="match status" value="1"/>
</dbReference>
<dbReference type="PANTHER" id="PTHR43519">
    <property type="entry name" value="ATP-DEPENDENT RNA HELICASE HRPB"/>
    <property type="match status" value="1"/>
</dbReference>
<sequence>MSPSDLGAPLPVDGALPLLATALAQGHAVLTAPPGSGKTTRVPLLLRDAPWLAGGTILMLEPRRPAARMAAARMADLLGETVGETVGYQVRFERRIGAGTRIQVLTEGILTRRLQSDPELAGVGLLIFDEFHERSLQADLGLALALDLAAALRPDLRLLVMSATLEADAVARLLGAAPVISAAGRSFPVAVRYLEVPPRDPLAAMEQTVREALRDQPGDLLAFLPGAGEIERVRARLAGTLDEGIAVLPLHGSLTVAEQQRALVPGPGSGRRVVLATDIAETSVTIEGVTTVIDGGLARKPRFHAGSGLTRLVTEPIPLASAEQRAGRAGRLGPGVCYRLWTRAQEVGRAPHRRAEILDADLAPLALDLALWGLRDPAALCWLDPPPAPAWLQAVDLLRDLGALDPSGAITPRGRRLAELPLHPRLGRMLCAARPGREARRAADLAALLAERDGWTGAPGAGRPADLGLRLGALAAFREGRAGRDMERGRLITADRLSRRLVPDPERAGRAAATDTDPAPLEAGALLALAYPDRVCQRRGAAGSRYLLAGGTGAELPRDDALAVHPYLVAAELDARGPDARIQLALPISEAELRGTLAERIQTTEALAWDATRESVTARRESRLGALVLDSQPLPTADPGRTLALLLEQVARQFERALPWDPAARQFQARVGLLRTHDPAGGWPDLGDARLCADLDDWLAPWLQGKRSLADVRALRLAEILVGMLDWGQRARLDTLAPETLTTPAGNRRRLDYLAGPEPVLPVPVQELFGTRETPSLCAGRVPVMLHLLSPAGRPVQITRDLAGFWARGYPEVRKELRGRYPKHAWPDDPCSAVPVTRVRPQRG</sequence>
<dbReference type="PROSITE" id="PS51194">
    <property type="entry name" value="HELICASE_CTER"/>
    <property type="match status" value="1"/>
</dbReference>
<feature type="domain" description="Helicase C-terminal" evidence="6">
    <location>
        <begin position="204"/>
        <end position="373"/>
    </location>
</feature>
<dbReference type="Pfam" id="PF00270">
    <property type="entry name" value="DEAD"/>
    <property type="match status" value="1"/>
</dbReference>
<dbReference type="InterPro" id="IPR014001">
    <property type="entry name" value="Helicase_ATP-bd"/>
</dbReference>
<dbReference type="InterPro" id="IPR010225">
    <property type="entry name" value="HrpB"/>
</dbReference>
<evidence type="ECO:0000256" key="2">
    <source>
        <dbReference type="ARBA" id="ARBA00022801"/>
    </source>
</evidence>
<dbReference type="FunFam" id="3.40.50.300:FF:002125">
    <property type="entry name" value="ATP-dependent helicase HrpB"/>
    <property type="match status" value="1"/>
</dbReference>
<keyword evidence="3 7" id="KW-0347">Helicase</keyword>
<gene>
    <name evidence="7" type="ORF">THSYN_26425</name>
</gene>
<dbReference type="Gene3D" id="3.40.50.300">
    <property type="entry name" value="P-loop containing nucleotide triphosphate hydrolases"/>
    <property type="match status" value="2"/>
</dbReference>
<dbReference type="InterPro" id="IPR007502">
    <property type="entry name" value="Helicase-assoc_dom"/>
</dbReference>
<dbReference type="GO" id="GO:0003676">
    <property type="term" value="F:nucleic acid binding"/>
    <property type="evidence" value="ECO:0007669"/>
    <property type="project" value="InterPro"/>
</dbReference>
<accession>A0A2K8UEW9</accession>
<keyword evidence="4" id="KW-0067">ATP-binding</keyword>
<dbReference type="SMART" id="SM00490">
    <property type="entry name" value="HELICc"/>
    <property type="match status" value="1"/>
</dbReference>
<evidence type="ECO:0000313" key="8">
    <source>
        <dbReference type="Proteomes" id="UP000232638"/>
    </source>
</evidence>
<evidence type="ECO:0000256" key="4">
    <source>
        <dbReference type="ARBA" id="ARBA00022840"/>
    </source>
</evidence>
<dbReference type="KEGG" id="tsy:THSYN_26425"/>
<dbReference type="GO" id="GO:0004386">
    <property type="term" value="F:helicase activity"/>
    <property type="evidence" value="ECO:0007669"/>
    <property type="project" value="UniProtKB-KW"/>
</dbReference>
<evidence type="ECO:0000256" key="1">
    <source>
        <dbReference type="ARBA" id="ARBA00022741"/>
    </source>
</evidence>
<dbReference type="AlphaFoldDB" id="A0A2K8UEW9"/>
<dbReference type="InterPro" id="IPR013689">
    <property type="entry name" value="RNA_helicase_ATP-dep_HrpB_C"/>
</dbReference>
<dbReference type="PROSITE" id="PS51192">
    <property type="entry name" value="HELICASE_ATP_BIND_1"/>
    <property type="match status" value="1"/>
</dbReference>
<dbReference type="InterPro" id="IPR048333">
    <property type="entry name" value="HA2_WH"/>
</dbReference>
<reference evidence="7 8" key="1">
    <citation type="submission" date="2017-03" db="EMBL/GenBank/DDBJ databases">
        <title>Complete genome sequence of Candidatus 'Thiodictyon syntrophicum' sp. nov. strain Cad16T, a photolithoautotroph purple sulfur bacterium isolated from an alpine meromictic lake.</title>
        <authorList>
            <person name="Luedin S.M."/>
            <person name="Pothier J.F."/>
            <person name="Danza F."/>
            <person name="Storelli N."/>
            <person name="Wittwer M."/>
            <person name="Tonolla M."/>
        </authorList>
    </citation>
    <scope>NUCLEOTIDE SEQUENCE [LARGE SCALE GENOMIC DNA]</scope>
    <source>
        <strain evidence="7 8">Cad16T</strain>
    </source>
</reference>
<evidence type="ECO:0000313" key="7">
    <source>
        <dbReference type="EMBL" id="AUB84123.1"/>
    </source>
</evidence>
<dbReference type="Pfam" id="PF00271">
    <property type="entry name" value="Helicase_C"/>
    <property type="match status" value="1"/>
</dbReference>
<dbReference type="NCBIfam" id="TIGR01970">
    <property type="entry name" value="DEAH_box_HrpB"/>
    <property type="match status" value="1"/>
</dbReference>
<protein>
    <submittedName>
        <fullName evidence="7">ATP-dependent helicase HrpB</fullName>
    </submittedName>
</protein>
<evidence type="ECO:0000259" key="5">
    <source>
        <dbReference type="PROSITE" id="PS51192"/>
    </source>
</evidence>
<dbReference type="OrthoDB" id="9805617at2"/>
<dbReference type="SMART" id="SM00847">
    <property type="entry name" value="HA2"/>
    <property type="match status" value="1"/>
</dbReference>
<dbReference type="CDD" id="cd18791">
    <property type="entry name" value="SF2_C_RHA"/>
    <property type="match status" value="1"/>
</dbReference>
<feature type="domain" description="Helicase ATP-binding" evidence="5">
    <location>
        <begin position="19"/>
        <end position="183"/>
    </location>
</feature>
<dbReference type="Gene3D" id="1.20.120.1080">
    <property type="match status" value="1"/>
</dbReference>
<dbReference type="PIRSF" id="PIRSF005496">
    <property type="entry name" value="ATP_hel_hrpB"/>
    <property type="match status" value="1"/>
</dbReference>
<proteinExistence type="predicted"/>
<dbReference type="SMART" id="SM00487">
    <property type="entry name" value="DEXDc"/>
    <property type="match status" value="1"/>
</dbReference>
<dbReference type="GO" id="GO:0005524">
    <property type="term" value="F:ATP binding"/>
    <property type="evidence" value="ECO:0007669"/>
    <property type="project" value="UniProtKB-KW"/>
</dbReference>
<name>A0A2K8UEW9_9GAMM</name>
<evidence type="ECO:0000259" key="6">
    <source>
        <dbReference type="PROSITE" id="PS51194"/>
    </source>
</evidence>
<dbReference type="Proteomes" id="UP000232638">
    <property type="component" value="Chromosome"/>
</dbReference>
<dbReference type="InterPro" id="IPR056329">
    <property type="entry name" value="CON_HrpB"/>
</dbReference>
<dbReference type="PANTHER" id="PTHR43519:SF1">
    <property type="entry name" value="ATP-DEPENDENT RNA HELICASE HRPB"/>
    <property type="match status" value="1"/>
</dbReference>
<dbReference type="InterPro" id="IPR027417">
    <property type="entry name" value="P-loop_NTPase"/>
</dbReference>
<organism evidence="7 8">
    <name type="scientific">Candidatus Thiodictyon syntrophicum</name>
    <dbReference type="NCBI Taxonomy" id="1166950"/>
    <lineage>
        <taxon>Bacteria</taxon>
        <taxon>Pseudomonadati</taxon>
        <taxon>Pseudomonadota</taxon>
        <taxon>Gammaproteobacteria</taxon>
        <taxon>Chromatiales</taxon>
        <taxon>Chromatiaceae</taxon>
        <taxon>Thiodictyon</taxon>
    </lineage>
</organism>
<keyword evidence="2" id="KW-0378">Hydrolase</keyword>
<dbReference type="InterPro" id="IPR011545">
    <property type="entry name" value="DEAD/DEAH_box_helicase_dom"/>
</dbReference>
<dbReference type="EMBL" id="CP020370">
    <property type="protein sequence ID" value="AUB84123.1"/>
    <property type="molecule type" value="Genomic_DNA"/>
</dbReference>
<dbReference type="Pfam" id="PF04408">
    <property type="entry name" value="WHD_HA2"/>
    <property type="match status" value="1"/>
</dbReference>